<comment type="caution">
    <text evidence="1">The sequence shown here is derived from an EMBL/GenBank/DDBJ whole genome shotgun (WGS) entry which is preliminary data.</text>
</comment>
<protein>
    <submittedName>
        <fullName evidence="1">Uncharacterized protein</fullName>
    </submittedName>
</protein>
<evidence type="ECO:0000313" key="1">
    <source>
        <dbReference type="EMBL" id="KKM06312.1"/>
    </source>
</evidence>
<dbReference type="EMBL" id="LAZR01016024">
    <property type="protein sequence ID" value="KKM06312.1"/>
    <property type="molecule type" value="Genomic_DNA"/>
</dbReference>
<reference evidence="1" key="1">
    <citation type="journal article" date="2015" name="Nature">
        <title>Complex archaea that bridge the gap between prokaryotes and eukaryotes.</title>
        <authorList>
            <person name="Spang A."/>
            <person name="Saw J.H."/>
            <person name="Jorgensen S.L."/>
            <person name="Zaremba-Niedzwiedzka K."/>
            <person name="Martijn J."/>
            <person name="Lind A.E."/>
            <person name="van Eijk R."/>
            <person name="Schleper C."/>
            <person name="Guy L."/>
            <person name="Ettema T.J."/>
        </authorList>
    </citation>
    <scope>NUCLEOTIDE SEQUENCE</scope>
</reference>
<organism evidence="1">
    <name type="scientific">marine sediment metagenome</name>
    <dbReference type="NCBI Taxonomy" id="412755"/>
    <lineage>
        <taxon>unclassified sequences</taxon>
        <taxon>metagenomes</taxon>
        <taxon>ecological metagenomes</taxon>
    </lineage>
</organism>
<sequence>MKIQLFLASVILGLLIGISAVESAGPSLANLQAEEVRAGSQTEIRLKQLSHL</sequence>
<accession>A0A0F9HT53</accession>
<name>A0A0F9HT53_9ZZZZ</name>
<dbReference type="AlphaFoldDB" id="A0A0F9HT53"/>
<proteinExistence type="predicted"/>
<gene>
    <name evidence="1" type="ORF">LCGC14_1745210</name>
</gene>